<dbReference type="PANTHER" id="PTHR43055:SF1">
    <property type="entry name" value="FORMATE-DEPENDENT PHOSPHORIBOSYLGLYCINAMIDE FORMYLTRANSFERASE"/>
    <property type="match status" value="1"/>
</dbReference>
<evidence type="ECO:0000256" key="2">
    <source>
        <dbReference type="ARBA" id="ARBA00022741"/>
    </source>
</evidence>
<gene>
    <name evidence="6" type="ORF">KOI35_20520</name>
</gene>
<organism evidence="6 7">
    <name type="scientific">Paractinoplanes bogorensis</name>
    <dbReference type="NCBI Taxonomy" id="1610840"/>
    <lineage>
        <taxon>Bacteria</taxon>
        <taxon>Bacillati</taxon>
        <taxon>Actinomycetota</taxon>
        <taxon>Actinomycetes</taxon>
        <taxon>Micromonosporales</taxon>
        <taxon>Micromonosporaceae</taxon>
        <taxon>Paractinoplanes</taxon>
    </lineage>
</organism>
<keyword evidence="7" id="KW-1185">Reference proteome</keyword>
<dbReference type="InterPro" id="IPR011761">
    <property type="entry name" value="ATP-grasp"/>
</dbReference>
<reference evidence="6 7" key="1">
    <citation type="submission" date="2021-06" db="EMBL/GenBank/DDBJ databases">
        <title>Actinoplanes lichenicola sp. nov., and Actinoplanes ovalisporus sp. nov., isolated from lichen in Thailand.</title>
        <authorList>
            <person name="Saeng-In P."/>
            <person name="Kanchanasin P."/>
            <person name="Yuki M."/>
            <person name="Kudo T."/>
            <person name="Ohkuma M."/>
            <person name="Phongsopitanun W."/>
            <person name="Tanasupawat S."/>
        </authorList>
    </citation>
    <scope>NUCLEOTIDE SEQUENCE [LARGE SCALE GENOMIC DNA]</scope>
    <source>
        <strain evidence="6 7">NBRC 110975</strain>
    </source>
</reference>
<evidence type="ECO:0000256" key="1">
    <source>
        <dbReference type="ARBA" id="ARBA00022598"/>
    </source>
</evidence>
<evidence type="ECO:0000313" key="7">
    <source>
        <dbReference type="Proteomes" id="UP001519654"/>
    </source>
</evidence>
<evidence type="ECO:0000256" key="3">
    <source>
        <dbReference type="ARBA" id="ARBA00022840"/>
    </source>
</evidence>
<dbReference type="Pfam" id="PF02222">
    <property type="entry name" value="ATP-grasp"/>
    <property type="match status" value="1"/>
</dbReference>
<dbReference type="Pfam" id="PF18604">
    <property type="entry name" value="PreAtp-grasp"/>
    <property type="match status" value="1"/>
</dbReference>
<dbReference type="SUPFAM" id="SSF56059">
    <property type="entry name" value="Glutathione synthetase ATP-binding domain-like"/>
    <property type="match status" value="1"/>
</dbReference>
<dbReference type="Proteomes" id="UP001519654">
    <property type="component" value="Unassembled WGS sequence"/>
</dbReference>
<accession>A0ABS5YT74</accession>
<comment type="caution">
    <text evidence="6">The sequence shown here is derived from an EMBL/GenBank/DDBJ whole genome shotgun (WGS) entry which is preliminary data.</text>
</comment>
<protein>
    <submittedName>
        <fullName evidence="6">ATP-grasp domain-containing protein</fullName>
    </submittedName>
</protein>
<dbReference type="InterPro" id="IPR040754">
    <property type="entry name" value="PreAtp-grasp"/>
</dbReference>
<feature type="domain" description="ATP-grasp" evidence="5">
    <location>
        <begin position="169"/>
        <end position="376"/>
    </location>
</feature>
<evidence type="ECO:0000256" key="4">
    <source>
        <dbReference type="PROSITE-ProRule" id="PRU00409"/>
    </source>
</evidence>
<proteinExistence type="predicted"/>
<keyword evidence="3 4" id="KW-0067">ATP-binding</keyword>
<evidence type="ECO:0000259" key="5">
    <source>
        <dbReference type="PROSITE" id="PS50975"/>
    </source>
</evidence>
<keyword evidence="1" id="KW-0436">Ligase</keyword>
<dbReference type="EMBL" id="JAHKKG010000006">
    <property type="protein sequence ID" value="MBU2665899.1"/>
    <property type="molecule type" value="Genomic_DNA"/>
</dbReference>
<dbReference type="PROSITE" id="PS50975">
    <property type="entry name" value="ATP_GRASP"/>
    <property type="match status" value="1"/>
</dbReference>
<dbReference type="PANTHER" id="PTHR43055">
    <property type="entry name" value="FORMATE-DEPENDENT PHOSPHORIBOSYLGLYCINAMIDE FORMYLTRANSFERASE"/>
    <property type="match status" value="1"/>
</dbReference>
<dbReference type="Gene3D" id="3.30.470.20">
    <property type="entry name" value="ATP-grasp fold, B domain"/>
    <property type="match status" value="1"/>
</dbReference>
<name>A0ABS5YT74_9ACTN</name>
<dbReference type="InterPro" id="IPR003135">
    <property type="entry name" value="ATP-grasp_carboxylate-amine"/>
</dbReference>
<dbReference type="RefSeq" id="WP_215789112.1">
    <property type="nucleotide sequence ID" value="NZ_JAHKKG010000006.1"/>
</dbReference>
<evidence type="ECO:0000313" key="6">
    <source>
        <dbReference type="EMBL" id="MBU2665899.1"/>
    </source>
</evidence>
<keyword evidence="2 4" id="KW-0547">Nucleotide-binding</keyword>
<sequence>MTTVREPFVRRLRTALLGTDRTALLFLGNFEVEQRWGGDELGLPKVALSAGDALVNRMDEFTLLLAGPDDYVLLKDAPDPGHLAYLESLGVGLPHLLITDQQDPHHTVTQDALLSPGLLARLTALTGSVAIFPHGVSADEEQLAERTGLTLAGSPAATCKAVNGKIYSRKIATELGLRQSTGWTCESIAELDAAVEQARGLLEAGRTVVLKDSYGVSGKGLLVVRDVARLEQIHRKLRRRADRSGDQRLALLVEEWVAKTTDLNYQFTVGRDGSVQFDFVKEAVTENGVHKGHRMPAGLDQRQLATVTETAGALGRRLAADGYHGVVGVDAMVDPEGGIYPVVEINARNNMSTYQVGLQERYVPAGWCALARQYPLHLARPLRFAEVRDALGPWLLSAAGDAGMVVQNFSTVNALVRAGDGPADGRLYGFLIAPTTDELMAMDGEIADRLAAAAEGARP</sequence>